<accession>A0A1I0ML11</accession>
<dbReference type="PROSITE" id="PS51257">
    <property type="entry name" value="PROKAR_LIPOPROTEIN"/>
    <property type="match status" value="1"/>
</dbReference>
<feature type="region of interest" description="Disordered" evidence="1">
    <location>
        <begin position="25"/>
        <end position="54"/>
    </location>
</feature>
<gene>
    <name evidence="2" type="ORF">SAMN04487945_0169</name>
</gene>
<dbReference type="AlphaFoldDB" id="A0A1I0ML11"/>
<protein>
    <submittedName>
        <fullName evidence="2">Uncharacterized protein</fullName>
    </submittedName>
</protein>
<name>A0A1I0ML11_9EURY</name>
<organism evidence="2 3">
    <name type="scientific">Halobacterium jilantaiense</name>
    <dbReference type="NCBI Taxonomy" id="355548"/>
    <lineage>
        <taxon>Archaea</taxon>
        <taxon>Methanobacteriati</taxon>
        <taxon>Methanobacteriota</taxon>
        <taxon>Stenosarchaea group</taxon>
        <taxon>Halobacteria</taxon>
        <taxon>Halobacteriales</taxon>
        <taxon>Halobacteriaceae</taxon>
        <taxon>Halobacterium</taxon>
    </lineage>
</organism>
<feature type="compositionally biased region" description="Polar residues" evidence="1">
    <location>
        <begin position="25"/>
        <end position="38"/>
    </location>
</feature>
<reference evidence="2 3" key="1">
    <citation type="submission" date="2016-10" db="EMBL/GenBank/DDBJ databases">
        <authorList>
            <person name="de Groot N.N."/>
        </authorList>
    </citation>
    <scope>NUCLEOTIDE SEQUENCE [LARGE SCALE GENOMIC DNA]</scope>
    <source>
        <strain evidence="2 3">CGMCC 1.5337</strain>
    </source>
</reference>
<dbReference type="OrthoDB" id="242771at2157"/>
<proteinExistence type="predicted"/>
<dbReference type="RefSeq" id="WP_089667257.1">
    <property type="nucleotide sequence ID" value="NZ_FOJA01000001.1"/>
</dbReference>
<evidence type="ECO:0000256" key="1">
    <source>
        <dbReference type="SAM" id="MobiDB-lite"/>
    </source>
</evidence>
<keyword evidence="3" id="KW-1185">Reference proteome</keyword>
<evidence type="ECO:0000313" key="3">
    <source>
        <dbReference type="Proteomes" id="UP000198518"/>
    </source>
</evidence>
<sequence length="193" mass="20628">MQRWSRRRALHAVAATASVALAGCTDSTEQSDPTTANGDSAPVTGNDVEMTRDPRGRRLFWETDEQTAVRLLTDPPDESALTFAESVSAATELRAFAADSDFETESVVLFATRLSACRHLQFVGVSRGSDHVDVSLCEALRPADAVCEHDADHTAGVAVRLPFAADTDETSVQISGDCRETAEPVTLSGSEQS</sequence>
<dbReference type="Proteomes" id="UP000198518">
    <property type="component" value="Unassembled WGS sequence"/>
</dbReference>
<evidence type="ECO:0000313" key="2">
    <source>
        <dbReference type="EMBL" id="SEV89125.1"/>
    </source>
</evidence>
<dbReference type="EMBL" id="FOJA01000001">
    <property type="protein sequence ID" value="SEV89125.1"/>
    <property type="molecule type" value="Genomic_DNA"/>
</dbReference>
<dbReference type="STRING" id="355548.SAMN04487945_0169"/>